<organism evidence="8 9">
    <name type="scientific">Gregarina niphandrodes</name>
    <name type="common">Septate eugregarine</name>
    <dbReference type="NCBI Taxonomy" id="110365"/>
    <lineage>
        <taxon>Eukaryota</taxon>
        <taxon>Sar</taxon>
        <taxon>Alveolata</taxon>
        <taxon>Apicomplexa</taxon>
        <taxon>Conoidasida</taxon>
        <taxon>Gregarinasina</taxon>
        <taxon>Eugregarinorida</taxon>
        <taxon>Gregarinidae</taxon>
        <taxon>Gregarina</taxon>
    </lineage>
</organism>
<dbReference type="GO" id="GO:0000922">
    <property type="term" value="C:spindle pole"/>
    <property type="evidence" value="ECO:0007669"/>
    <property type="project" value="InterPro"/>
</dbReference>
<evidence type="ECO:0000256" key="5">
    <source>
        <dbReference type="RuleBase" id="RU363050"/>
    </source>
</evidence>
<evidence type="ECO:0000259" key="6">
    <source>
        <dbReference type="Pfam" id="PF04130"/>
    </source>
</evidence>
<accession>A0A023BCY2</accession>
<keyword evidence="9" id="KW-1185">Reference proteome</keyword>
<dbReference type="eggNOG" id="KOG2000">
    <property type="taxonomic scope" value="Eukaryota"/>
</dbReference>
<dbReference type="GO" id="GO:0051011">
    <property type="term" value="F:microtubule minus-end binding"/>
    <property type="evidence" value="ECO:0007669"/>
    <property type="project" value="TreeGrafter"/>
</dbReference>
<dbReference type="PANTHER" id="PTHR19302">
    <property type="entry name" value="GAMMA TUBULIN COMPLEX PROTEIN"/>
    <property type="match status" value="1"/>
</dbReference>
<proteinExistence type="inferred from homology"/>
<dbReference type="GO" id="GO:0000278">
    <property type="term" value="P:mitotic cell cycle"/>
    <property type="evidence" value="ECO:0007669"/>
    <property type="project" value="TreeGrafter"/>
</dbReference>
<dbReference type="Gene3D" id="1.20.120.1900">
    <property type="entry name" value="Gamma-tubulin complex, C-terminal domain"/>
    <property type="match status" value="1"/>
</dbReference>
<evidence type="ECO:0000256" key="3">
    <source>
        <dbReference type="ARBA" id="ARBA00022701"/>
    </source>
</evidence>
<keyword evidence="4 5" id="KW-0206">Cytoskeleton</keyword>
<feature type="domain" description="Gamma tubulin complex component C-terminal" evidence="6">
    <location>
        <begin position="404"/>
        <end position="699"/>
    </location>
</feature>
<dbReference type="OrthoDB" id="5860513at2759"/>
<protein>
    <recommendedName>
        <fullName evidence="5">Spindle pole body component</fullName>
    </recommendedName>
</protein>
<dbReference type="InterPro" id="IPR040457">
    <property type="entry name" value="GCP_C"/>
</dbReference>
<evidence type="ECO:0000313" key="8">
    <source>
        <dbReference type="EMBL" id="EZG87022.1"/>
    </source>
</evidence>
<comment type="similarity">
    <text evidence="1 5">Belongs to the TUBGCP family.</text>
</comment>
<dbReference type="InterPro" id="IPR041470">
    <property type="entry name" value="GCP_N"/>
</dbReference>
<sequence length="713" mass="80954">MFLVGEGVPMNGTTRTMTARMALAGTLYRLLMRQLCVGDQAVEIGGGQCPMLEWKWDGKVDGGKGECAREGYCKWRTGMSLSLEPFSTEAYTVASGLHEGEIAGHSVMGGVVYSRIFHKVFEPVASVVHKAFVEAVRKELAPYVLFLGELERDLAAMESELHLERVTGGLPSAKLAFSNALLRRVLVKVKPGLKLVYVLTSLATSVGAQTGGQLLETLYRLLYTGDPTWDELARSVFVASSKPFLDFATVWLEEGDCSGDEYDEFFVKKNERVTTDQYFAEWENIYQGRLHRIPGFIRNGLGGISQLQDILEVGKAAALIRHVNGPGCFHKNLSSHPVVNSHPSNNTDQEITKSIFHRPLLDGKYFDRSSRLATDQPPPVVKEVPLYTADRYRGRDQDYTTLFNCLKSCMLLSAGDFATTLIEKTTEIAVKNKVPDEVSQGELSYCLEQSIKTSNVIRRHDREKLNRLECYHLNADLRFGSSVWDYVTIDYDIRDLPLSVLLPKTLMIQLRKIAAFIWKLRRTIYQQHASWVSVMKNGFLMKFPEVNGLLNEAQCSRAECLKVLARFEYFIFHEVMDPMWKELTEILQDDPWPDINSIRKIFGAFIQKFRSHSMIDAHVCDGSATNIIGQETINDTLDLCNECAVILDTLHMAAYELVVDKIHSNAEGYMSLEEIDQQIEQDRHCFESEHLPLLEAWREQWDECYERFQHLFC</sequence>
<evidence type="ECO:0000256" key="2">
    <source>
        <dbReference type="ARBA" id="ARBA00022490"/>
    </source>
</evidence>
<evidence type="ECO:0000256" key="1">
    <source>
        <dbReference type="ARBA" id="ARBA00010337"/>
    </source>
</evidence>
<dbReference type="RefSeq" id="XP_011128714.1">
    <property type="nucleotide sequence ID" value="XM_011130412.1"/>
</dbReference>
<dbReference type="GO" id="GO:0043015">
    <property type="term" value="F:gamma-tubulin binding"/>
    <property type="evidence" value="ECO:0007669"/>
    <property type="project" value="InterPro"/>
</dbReference>
<dbReference type="GO" id="GO:0031122">
    <property type="term" value="P:cytoplasmic microtubule organization"/>
    <property type="evidence" value="ECO:0007669"/>
    <property type="project" value="TreeGrafter"/>
</dbReference>
<dbReference type="EMBL" id="AFNH02000064">
    <property type="protein sequence ID" value="EZG87022.1"/>
    <property type="molecule type" value="Genomic_DNA"/>
</dbReference>
<dbReference type="Pfam" id="PF04130">
    <property type="entry name" value="GCP_C_terminal"/>
    <property type="match status" value="1"/>
</dbReference>
<dbReference type="GO" id="GO:0005874">
    <property type="term" value="C:microtubule"/>
    <property type="evidence" value="ECO:0007669"/>
    <property type="project" value="UniProtKB-KW"/>
</dbReference>
<evidence type="ECO:0000313" key="9">
    <source>
        <dbReference type="Proteomes" id="UP000019763"/>
    </source>
</evidence>
<dbReference type="GeneID" id="22910577"/>
<evidence type="ECO:0000256" key="4">
    <source>
        <dbReference type="ARBA" id="ARBA00023212"/>
    </source>
</evidence>
<feature type="domain" description="Gamma tubulin complex component protein N-terminal" evidence="7">
    <location>
        <begin position="123"/>
        <end position="333"/>
    </location>
</feature>
<dbReference type="VEuPathDB" id="CryptoDB:GNI_008550"/>
<keyword evidence="3 5" id="KW-0493">Microtubule</keyword>
<dbReference type="InterPro" id="IPR007259">
    <property type="entry name" value="GCP"/>
</dbReference>
<keyword evidence="2 5" id="KW-0963">Cytoplasm</keyword>
<dbReference type="GO" id="GO:0007020">
    <property type="term" value="P:microtubule nucleation"/>
    <property type="evidence" value="ECO:0007669"/>
    <property type="project" value="InterPro"/>
</dbReference>
<reference evidence="8" key="1">
    <citation type="submission" date="2013-12" db="EMBL/GenBank/DDBJ databases">
        <authorList>
            <person name="Omoto C.K."/>
            <person name="Sibley D."/>
            <person name="Venepally P."/>
            <person name="Hadjithomas M."/>
            <person name="Karamycheva S."/>
            <person name="Brunk B."/>
            <person name="Roos D."/>
            <person name="Caler E."/>
            <person name="Lorenzi H."/>
        </authorList>
    </citation>
    <scope>NUCLEOTIDE SEQUENCE</scope>
</reference>
<comment type="caution">
    <text evidence="8">The sequence shown here is derived from an EMBL/GenBank/DDBJ whole genome shotgun (WGS) entry which is preliminary data.</text>
</comment>
<dbReference type="AlphaFoldDB" id="A0A023BCY2"/>
<dbReference type="InterPro" id="IPR042241">
    <property type="entry name" value="GCP_C_sf"/>
</dbReference>
<dbReference type="Proteomes" id="UP000019763">
    <property type="component" value="Unassembled WGS sequence"/>
</dbReference>
<gene>
    <name evidence="8" type="ORF">GNI_008550</name>
</gene>
<dbReference type="GO" id="GO:0051321">
    <property type="term" value="P:meiotic cell cycle"/>
    <property type="evidence" value="ECO:0007669"/>
    <property type="project" value="TreeGrafter"/>
</dbReference>
<name>A0A023BCY2_GRENI</name>
<dbReference type="GO" id="GO:0000930">
    <property type="term" value="C:gamma-tubulin complex"/>
    <property type="evidence" value="ECO:0007669"/>
    <property type="project" value="TreeGrafter"/>
</dbReference>
<dbReference type="Pfam" id="PF17681">
    <property type="entry name" value="GCP_N_terminal"/>
    <property type="match status" value="1"/>
</dbReference>
<dbReference type="GO" id="GO:0051225">
    <property type="term" value="P:spindle assembly"/>
    <property type="evidence" value="ECO:0007669"/>
    <property type="project" value="TreeGrafter"/>
</dbReference>
<evidence type="ECO:0000259" key="7">
    <source>
        <dbReference type="Pfam" id="PF17681"/>
    </source>
</evidence>
<comment type="subcellular location">
    <subcellularLocation>
        <location evidence="5">Cytoplasm</location>
        <location evidence="5">Cytoskeleton</location>
        <location evidence="5">Microtubule organizing center</location>
    </subcellularLocation>
</comment>